<accession>A0A0N4YLB9</accession>
<organism evidence="3">
    <name type="scientific">Nippostrongylus brasiliensis</name>
    <name type="common">Rat hookworm</name>
    <dbReference type="NCBI Taxonomy" id="27835"/>
    <lineage>
        <taxon>Eukaryota</taxon>
        <taxon>Metazoa</taxon>
        <taxon>Ecdysozoa</taxon>
        <taxon>Nematoda</taxon>
        <taxon>Chromadorea</taxon>
        <taxon>Rhabditida</taxon>
        <taxon>Rhabditina</taxon>
        <taxon>Rhabditomorpha</taxon>
        <taxon>Strongyloidea</taxon>
        <taxon>Heligmosomidae</taxon>
        <taxon>Nippostrongylus</taxon>
    </lineage>
</organism>
<dbReference type="EMBL" id="UYSL01023041">
    <property type="protein sequence ID" value="VDL81614.1"/>
    <property type="molecule type" value="Genomic_DNA"/>
</dbReference>
<dbReference type="Proteomes" id="UP000271162">
    <property type="component" value="Unassembled WGS sequence"/>
</dbReference>
<evidence type="ECO:0000313" key="3">
    <source>
        <dbReference type="WBParaSite" id="NBR_0001789301-mRNA-1"/>
    </source>
</evidence>
<dbReference type="WBParaSite" id="NBR_0001789301-mRNA-1">
    <property type="protein sequence ID" value="NBR_0001789301-mRNA-1"/>
    <property type="gene ID" value="NBR_0001789301"/>
</dbReference>
<evidence type="ECO:0000313" key="2">
    <source>
        <dbReference type="Proteomes" id="UP000271162"/>
    </source>
</evidence>
<reference evidence="3" key="1">
    <citation type="submission" date="2017-02" db="UniProtKB">
        <authorList>
            <consortium name="WormBaseParasite"/>
        </authorList>
    </citation>
    <scope>IDENTIFICATION</scope>
</reference>
<keyword evidence="2" id="KW-1185">Reference proteome</keyword>
<protein>
    <submittedName>
        <fullName evidence="3">Methyltransferase</fullName>
    </submittedName>
</protein>
<sequence length="67" mass="7374">MPTAISVLALTHTKALTALGHRCIQRQDGDDSKDKLEILAWEVQAPARESLEAFWIFARKPAANSKG</sequence>
<name>A0A0N4YLB9_NIPBR</name>
<proteinExistence type="predicted"/>
<gene>
    <name evidence="1" type="ORF">NBR_LOCUS17894</name>
</gene>
<dbReference type="AlphaFoldDB" id="A0A0N4YLB9"/>
<evidence type="ECO:0000313" key="1">
    <source>
        <dbReference type="EMBL" id="VDL81614.1"/>
    </source>
</evidence>
<reference evidence="1 2" key="2">
    <citation type="submission" date="2018-11" db="EMBL/GenBank/DDBJ databases">
        <authorList>
            <consortium name="Pathogen Informatics"/>
        </authorList>
    </citation>
    <scope>NUCLEOTIDE SEQUENCE [LARGE SCALE GENOMIC DNA]</scope>
</reference>